<evidence type="ECO:0000313" key="2">
    <source>
        <dbReference type="Proteomes" id="UP000318141"/>
    </source>
</evidence>
<reference evidence="1 2" key="1">
    <citation type="submission" date="2019-07" db="EMBL/GenBank/DDBJ databases">
        <title>Genome sequencing of lignin-degrading bacterial isolates.</title>
        <authorList>
            <person name="Gladden J."/>
        </authorList>
    </citation>
    <scope>NUCLEOTIDE SEQUENCE [LARGE SCALE GENOMIC DNA]</scope>
    <source>
        <strain evidence="1 2">J11</strain>
    </source>
</reference>
<organism evidence="1 2">
    <name type="scientific">Cupriavidus gilardii J11</name>
    <dbReference type="NCBI Taxonomy" id="936133"/>
    <lineage>
        <taxon>Bacteria</taxon>
        <taxon>Pseudomonadati</taxon>
        <taxon>Pseudomonadota</taxon>
        <taxon>Betaproteobacteria</taxon>
        <taxon>Burkholderiales</taxon>
        <taxon>Burkholderiaceae</taxon>
        <taxon>Cupriavidus</taxon>
    </lineage>
</organism>
<dbReference type="EMBL" id="VLJN01000001">
    <property type="protein sequence ID" value="TWG89294.1"/>
    <property type="molecule type" value="Genomic_DNA"/>
</dbReference>
<gene>
    <name evidence="1" type="ORF">L602_000100001840</name>
</gene>
<evidence type="ECO:0000313" key="1">
    <source>
        <dbReference type="EMBL" id="TWG89294.1"/>
    </source>
</evidence>
<keyword evidence="2" id="KW-1185">Reference proteome</keyword>
<dbReference type="Proteomes" id="UP000318141">
    <property type="component" value="Unassembled WGS sequence"/>
</dbReference>
<accession>A0A562BVN5</accession>
<proteinExistence type="predicted"/>
<name>A0A562BVN5_9BURK</name>
<comment type="caution">
    <text evidence="1">The sequence shown here is derived from an EMBL/GenBank/DDBJ whole genome shotgun (WGS) entry which is preliminary data.</text>
</comment>
<sequence>MWLKRLYSIETVTATNREPAHCERCTLKATTKRTVLPLDQERLPYLRGLVLDTCSLTSGNFPSVFATTLIASKVRHVLVYARGQRPCMAENARRRAAVVLNPTQSRHRVDDATVTSQASFSTPAPQPLCHLRLGRAWRRSSRPSPALWVTAAYSAGTARRRAAVALDNPSIWAPARLAPVSRAPDNAEPAPIRARAARAVTPKYPRAV</sequence>
<dbReference type="AlphaFoldDB" id="A0A562BVN5"/>
<protein>
    <submittedName>
        <fullName evidence="1">Uncharacterized protein</fullName>
    </submittedName>
</protein>